<evidence type="ECO:0000313" key="3">
    <source>
        <dbReference type="Proteomes" id="UP000029665"/>
    </source>
</evidence>
<comment type="caution">
    <text evidence="2">The sequence shown here is derived from an EMBL/GenBank/DDBJ whole genome shotgun (WGS) entry which is preliminary data.</text>
</comment>
<feature type="region of interest" description="Disordered" evidence="1">
    <location>
        <begin position="43"/>
        <end position="67"/>
    </location>
</feature>
<dbReference type="OMA" id="FYCSCCM"/>
<dbReference type="OrthoDB" id="2748701at2759"/>
<organism evidence="2 3">
    <name type="scientific">Pycnoporus cinnabarinus</name>
    <name type="common">Cinnabar-red polypore</name>
    <name type="synonym">Trametes cinnabarina</name>
    <dbReference type="NCBI Taxonomy" id="5643"/>
    <lineage>
        <taxon>Eukaryota</taxon>
        <taxon>Fungi</taxon>
        <taxon>Dikarya</taxon>
        <taxon>Basidiomycota</taxon>
        <taxon>Agaricomycotina</taxon>
        <taxon>Agaricomycetes</taxon>
        <taxon>Polyporales</taxon>
        <taxon>Polyporaceae</taxon>
        <taxon>Trametes</taxon>
    </lineage>
</organism>
<gene>
    <name evidence="2" type="ORF">BN946_scf184657.g27</name>
</gene>
<evidence type="ECO:0000256" key="1">
    <source>
        <dbReference type="SAM" id="MobiDB-lite"/>
    </source>
</evidence>
<protein>
    <submittedName>
        <fullName evidence="2">Uncharacterized protein</fullName>
    </submittedName>
</protein>
<accession>A0A060SRH0</accession>
<reference evidence="2" key="1">
    <citation type="submission" date="2014-01" db="EMBL/GenBank/DDBJ databases">
        <title>The genome of the white-rot fungus Pycnoporus cinnabarinus: a basidiomycete model with a versatile arsenal for lignocellulosic biomass breakdown.</title>
        <authorList>
            <person name="Levasseur A."/>
            <person name="Lomascolo A."/>
            <person name="Ruiz-Duenas F.J."/>
            <person name="Uzan E."/>
            <person name="Piumi F."/>
            <person name="Kues U."/>
            <person name="Ram A.F.J."/>
            <person name="Murat C."/>
            <person name="Haon M."/>
            <person name="Benoit I."/>
            <person name="Arfi Y."/>
            <person name="Chevret D."/>
            <person name="Drula E."/>
            <person name="Kwon M.J."/>
            <person name="Gouret P."/>
            <person name="Lesage-Meessen L."/>
            <person name="Lombard V."/>
            <person name="Mariette J."/>
            <person name="Noirot C."/>
            <person name="Park J."/>
            <person name="Patyshakuliyeva A."/>
            <person name="Wieneger R.A.B."/>
            <person name="Wosten H.A.B."/>
            <person name="Martin F."/>
            <person name="Coutinho P.M."/>
            <person name="de Vries R."/>
            <person name="Martinez A.T."/>
            <person name="Klopp C."/>
            <person name="Pontarotti P."/>
            <person name="Henrissat B."/>
            <person name="Record E."/>
        </authorList>
    </citation>
    <scope>NUCLEOTIDE SEQUENCE [LARGE SCALE GENOMIC DNA]</scope>
    <source>
        <strain evidence="2">BRFM137</strain>
    </source>
</reference>
<dbReference type="HOGENOM" id="CLU_041942_2_0_1"/>
<name>A0A060SRH0_PYCCI</name>
<proteinExistence type="predicted"/>
<dbReference type="EMBL" id="CCBP010000443">
    <property type="protein sequence ID" value="CDO77152.1"/>
    <property type="molecule type" value="Genomic_DNA"/>
</dbReference>
<dbReference type="AlphaFoldDB" id="A0A060SRH0"/>
<keyword evidence="3" id="KW-1185">Reference proteome</keyword>
<sequence>MESAAILSHVLRVYYPCLKELTIRGRCTLKQLSHHLTTPAAHDDVHCDEDEQTSSRIPDGEDATSPTWPSIPTLRRLHLACTFQGLSHGTHSEHSLINGLAPALTHLRLSVLDLWGSKNIAGILHAECADLGIVDPSLECAPSSLLLPSSSPPLSNNSAQQAPDAPDSSIRISSLRFPHLTFPTTARSRLEHGAPSPRKASRVTWNRIIPDTGVLQIFAFQPAPTELSGFYCSCCMDVRGDQDVMHVFEALARHSDERFLYIPCRKKSGYDFEDAQTDWLERVHGLMGCWASRRGNEAHEVAVEAGGSQLDEEQALDHRIHGKNRPSFVLRSAVRQLRKARFW</sequence>
<dbReference type="Proteomes" id="UP000029665">
    <property type="component" value="Unassembled WGS sequence"/>
</dbReference>
<evidence type="ECO:0000313" key="2">
    <source>
        <dbReference type="EMBL" id="CDO77152.1"/>
    </source>
</evidence>